<comment type="caution">
    <text evidence="3">The sequence shown here is derived from an EMBL/GenBank/DDBJ whole genome shotgun (WGS) entry which is preliminary data.</text>
</comment>
<name>A0AAV1JSW7_9NEOP</name>
<keyword evidence="4" id="KW-1185">Reference proteome</keyword>
<accession>A0AAV1JSW7</accession>
<evidence type="ECO:0000313" key="4">
    <source>
        <dbReference type="Proteomes" id="UP001497472"/>
    </source>
</evidence>
<feature type="region of interest" description="Disordered" evidence="1">
    <location>
        <begin position="73"/>
        <end position="98"/>
    </location>
</feature>
<evidence type="ECO:0000313" key="3">
    <source>
        <dbReference type="EMBL" id="CAK1552523.1"/>
    </source>
</evidence>
<keyword evidence="2" id="KW-0472">Membrane</keyword>
<dbReference type="EMBL" id="CAVLEF010000146">
    <property type="protein sequence ID" value="CAK1552523.1"/>
    <property type="molecule type" value="Genomic_DNA"/>
</dbReference>
<gene>
    <name evidence="3" type="ORF">LNINA_LOCUS11564</name>
</gene>
<dbReference type="AlphaFoldDB" id="A0AAV1JSW7"/>
<evidence type="ECO:0000256" key="1">
    <source>
        <dbReference type="SAM" id="MobiDB-lite"/>
    </source>
</evidence>
<organism evidence="3 4">
    <name type="scientific">Leptosia nina</name>
    <dbReference type="NCBI Taxonomy" id="320188"/>
    <lineage>
        <taxon>Eukaryota</taxon>
        <taxon>Metazoa</taxon>
        <taxon>Ecdysozoa</taxon>
        <taxon>Arthropoda</taxon>
        <taxon>Hexapoda</taxon>
        <taxon>Insecta</taxon>
        <taxon>Pterygota</taxon>
        <taxon>Neoptera</taxon>
        <taxon>Endopterygota</taxon>
        <taxon>Lepidoptera</taxon>
        <taxon>Glossata</taxon>
        <taxon>Ditrysia</taxon>
        <taxon>Papilionoidea</taxon>
        <taxon>Pieridae</taxon>
        <taxon>Pierinae</taxon>
        <taxon>Leptosia</taxon>
    </lineage>
</organism>
<evidence type="ECO:0000256" key="2">
    <source>
        <dbReference type="SAM" id="Phobius"/>
    </source>
</evidence>
<keyword evidence="2" id="KW-0812">Transmembrane</keyword>
<feature type="compositionally biased region" description="Basic and acidic residues" evidence="1">
    <location>
        <begin position="74"/>
        <end position="85"/>
    </location>
</feature>
<proteinExistence type="predicted"/>
<protein>
    <submittedName>
        <fullName evidence="3">Uncharacterized protein</fullName>
    </submittedName>
</protein>
<sequence length="130" mass="15089">MSTFLAAFICALVLALIVIIFIAYWMFYKERHKSERFQYDITDIRRANMEIASEQGKTKEVTAGIFVLSRKRHKEDYSYRKRPDYPEGPASPATDFKTDKLIDILNDSSPGDRKCVEFDLDPDVPYHSDV</sequence>
<feature type="transmembrane region" description="Helical" evidence="2">
    <location>
        <begin position="6"/>
        <end position="27"/>
    </location>
</feature>
<reference evidence="3 4" key="1">
    <citation type="submission" date="2023-11" db="EMBL/GenBank/DDBJ databases">
        <authorList>
            <person name="Okamura Y."/>
        </authorList>
    </citation>
    <scope>NUCLEOTIDE SEQUENCE [LARGE SCALE GENOMIC DNA]</scope>
</reference>
<dbReference type="Proteomes" id="UP001497472">
    <property type="component" value="Unassembled WGS sequence"/>
</dbReference>
<keyword evidence="2" id="KW-1133">Transmembrane helix</keyword>